<dbReference type="GeneID" id="25909945"/>
<accession>A0A0L0FMY3</accession>
<sequence length="184" mass="20016">MPQSTVETYIEPVEETLSPADATIVSKFSSVPVVRSLFSWTSSLYTQAKKNNYTFKQAAIYTEGKLGEVTEYILPTLESEAVAESLNTVDTYMSTQFDKLVDAYPSVNTPTVEVVAACNAQKDILIEKVLVVNASVVESITPHTEQAKSLVTATLEQANPILESAKDIISIEKTSTGANDEEDV</sequence>
<gene>
    <name evidence="1" type="ORF">SARC_09441</name>
</gene>
<keyword evidence="2" id="KW-1185">Reference proteome</keyword>
<dbReference type="Proteomes" id="UP000054560">
    <property type="component" value="Unassembled WGS sequence"/>
</dbReference>
<proteinExistence type="predicted"/>
<reference evidence="1 2" key="1">
    <citation type="submission" date="2011-02" db="EMBL/GenBank/DDBJ databases">
        <title>The Genome Sequence of Sphaeroforma arctica JP610.</title>
        <authorList>
            <consortium name="The Broad Institute Genome Sequencing Platform"/>
            <person name="Russ C."/>
            <person name="Cuomo C."/>
            <person name="Young S.K."/>
            <person name="Zeng Q."/>
            <person name="Gargeya S."/>
            <person name="Alvarado L."/>
            <person name="Berlin A."/>
            <person name="Chapman S.B."/>
            <person name="Chen Z."/>
            <person name="Freedman E."/>
            <person name="Gellesch M."/>
            <person name="Goldberg J."/>
            <person name="Griggs A."/>
            <person name="Gujja S."/>
            <person name="Heilman E."/>
            <person name="Heiman D."/>
            <person name="Howarth C."/>
            <person name="Mehta T."/>
            <person name="Neiman D."/>
            <person name="Pearson M."/>
            <person name="Roberts A."/>
            <person name="Saif S."/>
            <person name="Shea T."/>
            <person name="Shenoy N."/>
            <person name="Sisk P."/>
            <person name="Stolte C."/>
            <person name="Sykes S."/>
            <person name="White J."/>
            <person name="Yandava C."/>
            <person name="Burger G."/>
            <person name="Gray M.W."/>
            <person name="Holland P.W.H."/>
            <person name="King N."/>
            <person name="Lang F.B.F."/>
            <person name="Roger A.J."/>
            <person name="Ruiz-Trillo I."/>
            <person name="Haas B."/>
            <person name="Nusbaum C."/>
            <person name="Birren B."/>
        </authorList>
    </citation>
    <scope>NUCLEOTIDE SEQUENCE [LARGE SCALE GENOMIC DNA]</scope>
    <source>
        <strain evidence="1 2">JP610</strain>
    </source>
</reference>
<evidence type="ECO:0000313" key="1">
    <source>
        <dbReference type="EMBL" id="KNC78112.1"/>
    </source>
</evidence>
<dbReference type="EMBL" id="KQ242556">
    <property type="protein sequence ID" value="KNC78112.1"/>
    <property type="molecule type" value="Genomic_DNA"/>
</dbReference>
<organism evidence="1 2">
    <name type="scientific">Sphaeroforma arctica JP610</name>
    <dbReference type="NCBI Taxonomy" id="667725"/>
    <lineage>
        <taxon>Eukaryota</taxon>
        <taxon>Ichthyosporea</taxon>
        <taxon>Ichthyophonida</taxon>
        <taxon>Sphaeroforma</taxon>
    </lineage>
</organism>
<protein>
    <submittedName>
        <fullName evidence="1">Uncharacterized protein</fullName>
    </submittedName>
</protein>
<name>A0A0L0FMY3_9EUKA</name>
<dbReference type="AlphaFoldDB" id="A0A0L0FMY3"/>
<dbReference type="RefSeq" id="XP_014152014.1">
    <property type="nucleotide sequence ID" value="XM_014296539.1"/>
</dbReference>
<dbReference type="EMBL" id="KQ242556">
    <property type="protein sequence ID" value="KNC78113.1"/>
    <property type="molecule type" value="Genomic_DNA"/>
</dbReference>
<evidence type="ECO:0000313" key="2">
    <source>
        <dbReference type="Proteomes" id="UP000054560"/>
    </source>
</evidence>
<dbReference type="RefSeq" id="XP_014152015.1">
    <property type="nucleotide sequence ID" value="XM_014296540.1"/>
</dbReference>